<gene>
    <name evidence="1" type="ORF">BV25DRAFT_1768670</name>
</gene>
<evidence type="ECO:0000313" key="1">
    <source>
        <dbReference type="EMBL" id="KAI0067053.1"/>
    </source>
</evidence>
<name>A0ACB8TF36_9AGAM</name>
<dbReference type="Proteomes" id="UP000814140">
    <property type="component" value="Unassembled WGS sequence"/>
</dbReference>
<evidence type="ECO:0000313" key="2">
    <source>
        <dbReference type="Proteomes" id="UP000814140"/>
    </source>
</evidence>
<sequence>MSSVVPLRLHRLLSLGLTWAFGVIGGSVGLNGLIKGNQEKSKLRHSVPPGVTVHIDTNDIYQSGVIVTTLCALIAVLATVFIHLTFFTRARASGRLPLGARFLSLQSGILAFCSVWLFATLVAYDDIFSNRTSKVSAFIGNVQLPPAIVQQTEQSFGQSPEYRHIDYLRLVAIIPWFTLLFSSIAAGVLFAASRR</sequence>
<dbReference type="EMBL" id="MU277191">
    <property type="protein sequence ID" value="KAI0067053.1"/>
    <property type="molecule type" value="Genomic_DNA"/>
</dbReference>
<organism evidence="1 2">
    <name type="scientific">Artomyces pyxidatus</name>
    <dbReference type="NCBI Taxonomy" id="48021"/>
    <lineage>
        <taxon>Eukaryota</taxon>
        <taxon>Fungi</taxon>
        <taxon>Dikarya</taxon>
        <taxon>Basidiomycota</taxon>
        <taxon>Agaricomycotina</taxon>
        <taxon>Agaricomycetes</taxon>
        <taxon>Russulales</taxon>
        <taxon>Auriscalpiaceae</taxon>
        <taxon>Artomyces</taxon>
    </lineage>
</organism>
<proteinExistence type="predicted"/>
<accession>A0ACB8TF36</accession>
<feature type="non-terminal residue" evidence="1">
    <location>
        <position position="195"/>
    </location>
</feature>
<reference evidence="1" key="1">
    <citation type="submission" date="2021-03" db="EMBL/GenBank/DDBJ databases">
        <authorList>
            <consortium name="DOE Joint Genome Institute"/>
            <person name="Ahrendt S."/>
            <person name="Looney B.P."/>
            <person name="Miyauchi S."/>
            <person name="Morin E."/>
            <person name="Drula E."/>
            <person name="Courty P.E."/>
            <person name="Chicoki N."/>
            <person name="Fauchery L."/>
            <person name="Kohler A."/>
            <person name="Kuo A."/>
            <person name="Labutti K."/>
            <person name="Pangilinan J."/>
            <person name="Lipzen A."/>
            <person name="Riley R."/>
            <person name="Andreopoulos W."/>
            <person name="He G."/>
            <person name="Johnson J."/>
            <person name="Barry K.W."/>
            <person name="Grigoriev I.V."/>
            <person name="Nagy L."/>
            <person name="Hibbett D."/>
            <person name="Henrissat B."/>
            <person name="Matheny P.B."/>
            <person name="Labbe J."/>
            <person name="Martin F."/>
        </authorList>
    </citation>
    <scope>NUCLEOTIDE SEQUENCE</scope>
    <source>
        <strain evidence="1">HHB10654</strain>
    </source>
</reference>
<reference evidence="1" key="2">
    <citation type="journal article" date="2022" name="New Phytol.">
        <title>Evolutionary transition to the ectomycorrhizal habit in the genomes of a hyperdiverse lineage of mushroom-forming fungi.</title>
        <authorList>
            <person name="Looney B."/>
            <person name="Miyauchi S."/>
            <person name="Morin E."/>
            <person name="Drula E."/>
            <person name="Courty P.E."/>
            <person name="Kohler A."/>
            <person name="Kuo A."/>
            <person name="LaButti K."/>
            <person name="Pangilinan J."/>
            <person name="Lipzen A."/>
            <person name="Riley R."/>
            <person name="Andreopoulos W."/>
            <person name="He G."/>
            <person name="Johnson J."/>
            <person name="Nolan M."/>
            <person name="Tritt A."/>
            <person name="Barry K.W."/>
            <person name="Grigoriev I.V."/>
            <person name="Nagy L.G."/>
            <person name="Hibbett D."/>
            <person name="Henrissat B."/>
            <person name="Matheny P.B."/>
            <person name="Labbe J."/>
            <person name="Martin F.M."/>
        </authorList>
    </citation>
    <scope>NUCLEOTIDE SEQUENCE</scope>
    <source>
        <strain evidence="1">HHB10654</strain>
    </source>
</reference>
<keyword evidence="2" id="KW-1185">Reference proteome</keyword>
<comment type="caution">
    <text evidence="1">The sequence shown here is derived from an EMBL/GenBank/DDBJ whole genome shotgun (WGS) entry which is preliminary data.</text>
</comment>
<protein>
    <submittedName>
        <fullName evidence="1">Uncharacterized protein</fullName>
    </submittedName>
</protein>